<dbReference type="Proteomes" id="UP000670776">
    <property type="component" value="Unassembled WGS sequence"/>
</dbReference>
<dbReference type="Gene3D" id="2.40.37.10">
    <property type="entry name" value="Lyase, Ornithine Decarboxylase, Chain A, domain 1"/>
    <property type="match status" value="1"/>
</dbReference>
<dbReference type="EMBL" id="JAGJCB010000001">
    <property type="protein sequence ID" value="MBP0902481.1"/>
    <property type="molecule type" value="Genomic_DNA"/>
</dbReference>
<gene>
    <name evidence="4" type="ORF">J8H85_01460</name>
</gene>
<organism evidence="4 5">
    <name type="scientific">Mariniflexile gromovii</name>
    <dbReference type="NCBI Taxonomy" id="362523"/>
    <lineage>
        <taxon>Bacteria</taxon>
        <taxon>Pseudomonadati</taxon>
        <taxon>Bacteroidota</taxon>
        <taxon>Flavobacteriia</taxon>
        <taxon>Flavobacteriales</taxon>
        <taxon>Flavobacteriaceae</taxon>
        <taxon>Mariniflexile</taxon>
    </lineage>
</organism>
<comment type="cofactor">
    <cofactor evidence="1">
        <name>pyridoxal 5'-phosphate</name>
        <dbReference type="ChEBI" id="CHEBI:597326"/>
    </cofactor>
</comment>
<dbReference type="InterPro" id="IPR022644">
    <property type="entry name" value="De-COase2_N"/>
</dbReference>
<reference evidence="4 5" key="1">
    <citation type="submission" date="2021-04" db="EMBL/GenBank/DDBJ databases">
        <title>Mariniflexile gromovii gen. nov., sp. nov., a gliding bacterium isolated from the sea urchin Strongylocentrotus intermedius.</title>
        <authorList>
            <person name="Ko S."/>
            <person name="Le V."/>
            <person name="Ahn C.-Y."/>
            <person name="Oh H.-M."/>
        </authorList>
    </citation>
    <scope>NUCLEOTIDE SEQUENCE [LARGE SCALE GENOMIC DNA]</scope>
    <source>
        <strain evidence="4 5">KCTC 12570</strain>
    </source>
</reference>
<evidence type="ECO:0000256" key="1">
    <source>
        <dbReference type="ARBA" id="ARBA00001933"/>
    </source>
</evidence>
<comment type="caution">
    <text evidence="4">The sequence shown here is derived from an EMBL/GenBank/DDBJ whole genome shotgun (WGS) entry which is preliminary data.</text>
</comment>
<sequence>MKNIKDLKFAFNKYHDKIIIGYSYKTNYIPKLCSIAKNNGVFAEVVSEMELDLAIKLGYNFDKIIFNGPLKKENDLERTLLGNSIVNLDSYYEIKILEKLVYKYPDKTFKVGLRINMSLIDENGYSSIQDGLDVGRFGFDFSSKEFTKAIKLLNKLGVVINALHGHTSTSDRSLKNFNTIAKTLCNVRNEFNLNEIEYFNVGGGFFGPMPKNLLNISTPTFEEYAKTIVESFQDDEWFNKHSPYIILEPGVSVVSNALSFVAKVIDIKKIRGKKFLLIEGGIYNVKPTGHKLNLPYEIISKKENHPSSKLYDVVGSTCMEKDVVMNNITIKKVKRNDYILIDNVGAYTIVKTPNFINYIPAIISLDKNGKVSVERHRQKIDDLLINYEF</sequence>
<dbReference type="Gene3D" id="3.20.20.10">
    <property type="entry name" value="Alanine racemase"/>
    <property type="match status" value="1"/>
</dbReference>
<evidence type="ECO:0000259" key="3">
    <source>
        <dbReference type="Pfam" id="PF02784"/>
    </source>
</evidence>
<keyword evidence="5" id="KW-1185">Reference proteome</keyword>
<dbReference type="PANTHER" id="PTHR43727:SF2">
    <property type="entry name" value="GROUP IV DECARBOXYLASE"/>
    <property type="match status" value="1"/>
</dbReference>
<protein>
    <recommendedName>
        <fullName evidence="3">Orn/DAP/Arg decarboxylase 2 N-terminal domain-containing protein</fullName>
    </recommendedName>
</protein>
<dbReference type="SUPFAM" id="SSF51419">
    <property type="entry name" value="PLP-binding barrel"/>
    <property type="match status" value="1"/>
</dbReference>
<dbReference type="InterPro" id="IPR029066">
    <property type="entry name" value="PLP-binding_barrel"/>
</dbReference>
<proteinExistence type="predicted"/>
<dbReference type="InterPro" id="IPR009006">
    <property type="entry name" value="Ala_racemase/Decarboxylase_C"/>
</dbReference>
<name>A0ABS4BPH4_9FLAO</name>
<evidence type="ECO:0000313" key="4">
    <source>
        <dbReference type="EMBL" id="MBP0902481.1"/>
    </source>
</evidence>
<dbReference type="RefSeq" id="WP_209651935.1">
    <property type="nucleotide sequence ID" value="NZ_JAGJCB010000001.1"/>
</dbReference>
<dbReference type="PANTHER" id="PTHR43727">
    <property type="entry name" value="DIAMINOPIMELATE DECARBOXYLASE"/>
    <property type="match status" value="1"/>
</dbReference>
<dbReference type="SUPFAM" id="SSF50621">
    <property type="entry name" value="Alanine racemase C-terminal domain-like"/>
    <property type="match status" value="1"/>
</dbReference>
<evidence type="ECO:0000256" key="2">
    <source>
        <dbReference type="ARBA" id="ARBA00022898"/>
    </source>
</evidence>
<feature type="domain" description="Orn/DAP/Arg decarboxylase 2 N-terminal" evidence="3">
    <location>
        <begin position="10"/>
        <end position="254"/>
    </location>
</feature>
<dbReference type="Pfam" id="PF02784">
    <property type="entry name" value="Orn_Arg_deC_N"/>
    <property type="match status" value="1"/>
</dbReference>
<accession>A0ABS4BPH4</accession>
<evidence type="ECO:0000313" key="5">
    <source>
        <dbReference type="Proteomes" id="UP000670776"/>
    </source>
</evidence>
<keyword evidence="2" id="KW-0663">Pyridoxal phosphate</keyword>